<proteinExistence type="predicted"/>
<organism evidence="1 2">
    <name type="scientific">Caulobacter radicis</name>
    <dbReference type="NCBI Taxonomy" id="2172650"/>
    <lineage>
        <taxon>Bacteria</taxon>
        <taxon>Pseudomonadati</taxon>
        <taxon>Pseudomonadota</taxon>
        <taxon>Alphaproteobacteria</taxon>
        <taxon>Caulobacterales</taxon>
        <taxon>Caulobacteraceae</taxon>
        <taxon>Caulobacter</taxon>
    </lineage>
</organism>
<dbReference type="EMBL" id="QDKP01000010">
    <property type="protein sequence ID" value="PVM88333.1"/>
    <property type="molecule type" value="Genomic_DNA"/>
</dbReference>
<protein>
    <submittedName>
        <fullName evidence="1">Uncharacterized protein</fullName>
    </submittedName>
</protein>
<comment type="caution">
    <text evidence="1">The sequence shown here is derived from an EMBL/GenBank/DDBJ whole genome shotgun (WGS) entry which is preliminary data.</text>
</comment>
<name>A0A2T9JXG0_9CAUL</name>
<keyword evidence="2" id="KW-1185">Reference proteome</keyword>
<dbReference type="RefSeq" id="WP_116564268.1">
    <property type="nucleotide sequence ID" value="NZ_QDKP01000010.1"/>
</dbReference>
<reference evidence="1 2" key="1">
    <citation type="submission" date="2018-04" db="EMBL/GenBank/DDBJ databases">
        <title>The genome sequence of Caulobacter sp. 736.</title>
        <authorList>
            <person name="Gao J."/>
            <person name="Sun J."/>
        </authorList>
    </citation>
    <scope>NUCLEOTIDE SEQUENCE [LARGE SCALE GENOMIC DNA]</scope>
    <source>
        <strain evidence="1 2">736</strain>
    </source>
</reference>
<accession>A0A2T9JXG0</accession>
<dbReference type="Proteomes" id="UP000244913">
    <property type="component" value="Unassembled WGS sequence"/>
</dbReference>
<evidence type="ECO:0000313" key="2">
    <source>
        <dbReference type="Proteomes" id="UP000244913"/>
    </source>
</evidence>
<sequence length="337" mass="35446">MIGLLTALLLAAPGEASPPASRTTAALEQLRAAAGGLTEEHLRNETVAALQPHPCVRHRMGLTQAGETWVLQQLRAEGLLPPPVDASQAEQQRRTVFPPLGDGETCPTLPQPISVAPGGNAGSHHDWPGGLVAHEAFNLRAGMALADLYEAESGVPVDRDVLTGAVLWHDWAKALVFTWREDGTLGPEGAIAGAGAHHVLGLAEAMARGLPPATILAQACAHAAPVDGDQRKVTGWLHAAAIIARVEWTYPVRPTRECLVSNAADDNWIHAEAAVHAADAGLARVAPRFGHPVAEGAAYRTRLRNPALERLGADRIKALLEAEGDAGLERALRSAGF</sequence>
<evidence type="ECO:0000313" key="1">
    <source>
        <dbReference type="EMBL" id="PVM88333.1"/>
    </source>
</evidence>
<dbReference type="AlphaFoldDB" id="A0A2T9JXG0"/>
<gene>
    <name evidence="1" type="ORF">DDF65_02180</name>
</gene>